<evidence type="ECO:0000256" key="2">
    <source>
        <dbReference type="ARBA" id="ARBA00007038"/>
    </source>
</evidence>
<dbReference type="PANTHER" id="PTHR22702">
    <property type="entry name" value="PROTEASE-ASSOCIATED DOMAIN-CONTAINING PROTEIN"/>
    <property type="match status" value="1"/>
</dbReference>
<dbReference type="InterPro" id="IPR001881">
    <property type="entry name" value="EGF-like_Ca-bd_dom"/>
</dbReference>
<name>A0ABR2C9H6_9ROSI</name>
<evidence type="ECO:0000313" key="22">
    <source>
        <dbReference type="Proteomes" id="UP001472677"/>
    </source>
</evidence>
<keyword evidence="10 18" id="KW-1133">Transmembrane helix</keyword>
<comment type="caution">
    <text evidence="21">The sequence shown here is derived from an EMBL/GenBank/DDBJ whole genome shotgun (WGS) entry which is preliminary data.</text>
</comment>
<keyword evidence="5 18" id="KW-0812">Transmembrane</keyword>
<evidence type="ECO:0000256" key="1">
    <source>
        <dbReference type="ARBA" id="ARBA00004614"/>
    </source>
</evidence>
<evidence type="ECO:0000313" key="21">
    <source>
        <dbReference type="EMBL" id="KAK8516062.1"/>
    </source>
</evidence>
<evidence type="ECO:0000256" key="8">
    <source>
        <dbReference type="ARBA" id="ARBA00022837"/>
    </source>
</evidence>
<sequence>MSEKFGFLICVWVMLVGNCLGKFVVEKCSLKVTSPGSAKGVYDCAMGNFGIPQYGGTLVGTVVYPDANRGACQPFYDDTSFKPKSGGFPTFVLVNRGDCYFALKAWNAQKAGAAAILVDDNQGEPLITMDGPEEEKARAEYLQNITIPTAFISMSLGDSLKAALKDLKMVKISLDWTESLPHPDDRVEYEFWTNSNDECGPKCDSQLEFVKDFKGVAQELEHKGYTQFIPHYITWFCPDTFLLSEQCKSQCINNGRYCVPDPDQDFNEGYTGKDVVVENLRQACLFKVANASGKPWLWWDYVTHFSVHCPMNEKKYNKECAAQVIQYLGVDEAEIDKCIGDPEADVENPVLKAEQDAQIGKGSRGDVTILPTLVINNRQFRGKLDKRAVLKAICAGFQETTEPAICLTEDIQTNECLENNGGCWHDKTANITACRDTFRGRVCECPVVNGVKFFGDGYTHCRASGTLHCAINNGGCWSETRGGKTYSACMDYHWPAECKCPPGFKGDAVNSCEDVDECKEKLACQCRGCKCKNTWGSYDCSCSGDSFYFQENDMCISHTVETASGWGTFWSIILGLIIAGVVGYAIYKYRIRRYMDTEVRAIMAQYMPLDNQPNNNVHHPDI</sequence>
<keyword evidence="11" id="KW-0333">Golgi apparatus</keyword>
<keyword evidence="14" id="KW-0325">Glycoprotein</keyword>
<keyword evidence="4" id="KW-0245">EGF-like domain</keyword>
<evidence type="ECO:0000256" key="12">
    <source>
        <dbReference type="ARBA" id="ARBA00023136"/>
    </source>
</evidence>
<comment type="subcellular location">
    <subcellularLocation>
        <location evidence="16">Cytoplasmic vesicle</location>
        <location evidence="16">Clathrin-coated vesicle membrane</location>
        <topology evidence="16">Single-pass type I membrane protein</topology>
    </subcellularLocation>
    <subcellularLocation>
        <location evidence="1">Golgi apparatus membrane</location>
        <topology evidence="1">Single-pass type I membrane protein</topology>
    </subcellularLocation>
    <subcellularLocation>
        <location evidence="17">Prevacuolar compartment membrane</location>
        <topology evidence="17">Single-pass type I membrane protein</topology>
    </subcellularLocation>
</comment>
<evidence type="ECO:0000256" key="9">
    <source>
        <dbReference type="ARBA" id="ARBA00022927"/>
    </source>
</evidence>
<evidence type="ECO:0000259" key="20">
    <source>
        <dbReference type="SMART" id="SM00179"/>
    </source>
</evidence>
<evidence type="ECO:0000256" key="17">
    <source>
        <dbReference type="ARBA" id="ARBA00043947"/>
    </source>
</evidence>
<gene>
    <name evidence="21" type="ORF">V6N12_066897</name>
</gene>
<dbReference type="EMBL" id="JBBPBM010000061">
    <property type="protein sequence ID" value="KAK8516062.1"/>
    <property type="molecule type" value="Genomic_DNA"/>
</dbReference>
<dbReference type="PANTHER" id="PTHR22702:SF1">
    <property type="entry name" value="PROTEASE-ASSOCIATED DOMAIN-CONTAINING PROTEIN 1"/>
    <property type="match status" value="1"/>
</dbReference>
<dbReference type="Pfam" id="PF02225">
    <property type="entry name" value="PA"/>
    <property type="match status" value="1"/>
</dbReference>
<keyword evidence="15" id="KW-0968">Cytoplasmic vesicle</keyword>
<dbReference type="InterPro" id="IPR018097">
    <property type="entry name" value="EGF_Ca-bd_CS"/>
</dbReference>
<keyword evidence="7" id="KW-0677">Repeat</keyword>
<evidence type="ECO:0000256" key="5">
    <source>
        <dbReference type="ARBA" id="ARBA00022692"/>
    </source>
</evidence>
<evidence type="ECO:0000256" key="14">
    <source>
        <dbReference type="ARBA" id="ARBA00023180"/>
    </source>
</evidence>
<dbReference type="Gene3D" id="2.10.25.10">
    <property type="entry name" value="Laminin"/>
    <property type="match status" value="2"/>
</dbReference>
<dbReference type="CDD" id="cd00054">
    <property type="entry name" value="EGF_CA"/>
    <property type="match status" value="1"/>
</dbReference>
<evidence type="ECO:0000256" key="3">
    <source>
        <dbReference type="ARBA" id="ARBA00022448"/>
    </source>
</evidence>
<evidence type="ECO:0000256" key="6">
    <source>
        <dbReference type="ARBA" id="ARBA00022729"/>
    </source>
</evidence>
<dbReference type="InterPro" id="IPR056858">
    <property type="entry name" value="VSR_TRX"/>
</dbReference>
<dbReference type="Proteomes" id="UP001472677">
    <property type="component" value="Unassembled WGS sequence"/>
</dbReference>
<keyword evidence="6 19" id="KW-0732">Signal</keyword>
<dbReference type="Gene3D" id="3.40.30.10">
    <property type="entry name" value="Glutaredoxin"/>
    <property type="match status" value="1"/>
</dbReference>
<dbReference type="PROSITE" id="PS01187">
    <property type="entry name" value="EGF_CA"/>
    <property type="match status" value="1"/>
</dbReference>
<evidence type="ECO:0000256" key="4">
    <source>
        <dbReference type="ARBA" id="ARBA00022536"/>
    </source>
</evidence>
<keyword evidence="13" id="KW-1015">Disulfide bond</keyword>
<organism evidence="21 22">
    <name type="scientific">Hibiscus sabdariffa</name>
    <name type="common">roselle</name>
    <dbReference type="NCBI Taxonomy" id="183260"/>
    <lineage>
        <taxon>Eukaryota</taxon>
        <taxon>Viridiplantae</taxon>
        <taxon>Streptophyta</taxon>
        <taxon>Embryophyta</taxon>
        <taxon>Tracheophyta</taxon>
        <taxon>Spermatophyta</taxon>
        <taxon>Magnoliopsida</taxon>
        <taxon>eudicotyledons</taxon>
        <taxon>Gunneridae</taxon>
        <taxon>Pentapetalae</taxon>
        <taxon>rosids</taxon>
        <taxon>malvids</taxon>
        <taxon>Malvales</taxon>
        <taxon>Malvaceae</taxon>
        <taxon>Malvoideae</taxon>
        <taxon>Hibiscus</taxon>
    </lineage>
</organism>
<keyword evidence="8" id="KW-0106">Calcium</keyword>
<dbReference type="SMART" id="SM00179">
    <property type="entry name" value="EGF_CA"/>
    <property type="match status" value="1"/>
</dbReference>
<keyword evidence="3" id="KW-0813">Transport</keyword>
<dbReference type="Gene3D" id="3.50.30.30">
    <property type="match status" value="1"/>
</dbReference>
<evidence type="ECO:0000256" key="11">
    <source>
        <dbReference type="ARBA" id="ARBA00023034"/>
    </source>
</evidence>
<keyword evidence="22" id="KW-1185">Reference proteome</keyword>
<dbReference type="Pfam" id="PF25011">
    <property type="entry name" value="VSR_TRX"/>
    <property type="match status" value="1"/>
</dbReference>
<proteinExistence type="inferred from homology"/>
<evidence type="ECO:0000256" key="18">
    <source>
        <dbReference type="SAM" id="Phobius"/>
    </source>
</evidence>
<evidence type="ECO:0000256" key="19">
    <source>
        <dbReference type="SAM" id="SignalP"/>
    </source>
</evidence>
<evidence type="ECO:0000256" key="13">
    <source>
        <dbReference type="ARBA" id="ARBA00023157"/>
    </source>
</evidence>
<reference evidence="21 22" key="1">
    <citation type="journal article" date="2024" name="G3 (Bethesda)">
        <title>Genome assembly of Hibiscus sabdariffa L. provides insights into metabolisms of medicinal natural products.</title>
        <authorList>
            <person name="Kim T."/>
        </authorList>
    </citation>
    <scope>NUCLEOTIDE SEQUENCE [LARGE SCALE GENOMIC DNA]</scope>
    <source>
        <strain evidence="21">TK-2024</strain>
        <tissue evidence="21">Old leaves</tissue>
    </source>
</reference>
<feature type="chain" id="PRO_5045476908" description="EGF-like calcium-binding domain-containing protein" evidence="19">
    <location>
        <begin position="22"/>
        <end position="622"/>
    </location>
</feature>
<evidence type="ECO:0000256" key="15">
    <source>
        <dbReference type="ARBA" id="ARBA00023329"/>
    </source>
</evidence>
<feature type="signal peptide" evidence="19">
    <location>
        <begin position="1"/>
        <end position="21"/>
    </location>
</feature>
<dbReference type="SUPFAM" id="SSF52025">
    <property type="entry name" value="PA domain"/>
    <property type="match status" value="1"/>
</dbReference>
<dbReference type="InterPro" id="IPR003137">
    <property type="entry name" value="PA_domain"/>
</dbReference>
<accession>A0ABR2C9H6</accession>
<evidence type="ECO:0000256" key="7">
    <source>
        <dbReference type="ARBA" id="ARBA00022737"/>
    </source>
</evidence>
<protein>
    <recommendedName>
        <fullName evidence="20">EGF-like calcium-binding domain-containing protein</fullName>
    </recommendedName>
</protein>
<feature type="domain" description="EGF-like calcium-binding" evidence="20">
    <location>
        <begin position="514"/>
        <end position="556"/>
    </location>
</feature>
<comment type="similarity">
    <text evidence="2">Belongs to the VSR (BP-80) family.</text>
</comment>
<evidence type="ECO:0000256" key="10">
    <source>
        <dbReference type="ARBA" id="ARBA00022989"/>
    </source>
</evidence>
<evidence type="ECO:0000256" key="16">
    <source>
        <dbReference type="ARBA" id="ARBA00029430"/>
    </source>
</evidence>
<keyword evidence="9" id="KW-0653">Protein transport</keyword>
<dbReference type="InterPro" id="IPR046450">
    <property type="entry name" value="PA_dom_sf"/>
</dbReference>
<keyword evidence="12 18" id="KW-0472">Membrane</keyword>
<feature type="transmembrane region" description="Helical" evidence="18">
    <location>
        <begin position="566"/>
        <end position="587"/>
    </location>
</feature>